<dbReference type="GO" id="GO:0008270">
    <property type="term" value="F:zinc ion binding"/>
    <property type="evidence" value="ECO:0007669"/>
    <property type="project" value="UniProtKB-KW"/>
</dbReference>
<dbReference type="InterPro" id="IPR002893">
    <property type="entry name" value="Znf_MYND"/>
</dbReference>
<keyword evidence="2 4" id="KW-0863">Zinc-finger</keyword>
<dbReference type="PROSITE" id="PS50865">
    <property type="entry name" value="ZF_MYND_2"/>
    <property type="match status" value="1"/>
</dbReference>
<evidence type="ECO:0000256" key="4">
    <source>
        <dbReference type="PROSITE-ProRule" id="PRU00134"/>
    </source>
</evidence>
<evidence type="ECO:0000256" key="3">
    <source>
        <dbReference type="ARBA" id="ARBA00022833"/>
    </source>
</evidence>
<dbReference type="PROSITE" id="PS01360">
    <property type="entry name" value="ZF_MYND_1"/>
    <property type="match status" value="1"/>
</dbReference>
<evidence type="ECO:0000313" key="7">
    <source>
        <dbReference type="EMBL" id="RHY09051.1"/>
    </source>
</evidence>
<feature type="compositionally biased region" description="Basic and acidic residues" evidence="5">
    <location>
        <begin position="89"/>
        <end position="103"/>
    </location>
</feature>
<gene>
    <name evidence="7" type="ORF">DYB36_003783</name>
</gene>
<name>A0A397AU93_APHAT</name>
<feature type="compositionally biased region" description="Polar residues" evidence="5">
    <location>
        <begin position="174"/>
        <end position="198"/>
    </location>
</feature>
<keyword evidence="3" id="KW-0862">Zinc</keyword>
<keyword evidence="1" id="KW-0479">Metal-binding</keyword>
<evidence type="ECO:0000256" key="5">
    <source>
        <dbReference type="SAM" id="MobiDB-lite"/>
    </source>
</evidence>
<dbReference type="EMBL" id="QUSZ01005593">
    <property type="protein sequence ID" value="RHY09051.1"/>
    <property type="molecule type" value="Genomic_DNA"/>
</dbReference>
<dbReference type="Pfam" id="PF01753">
    <property type="entry name" value="zf-MYND"/>
    <property type="match status" value="1"/>
</dbReference>
<accession>A0A397AU93</accession>
<dbReference type="Proteomes" id="UP000265427">
    <property type="component" value="Unassembled WGS sequence"/>
</dbReference>
<feature type="compositionally biased region" description="Low complexity" evidence="5">
    <location>
        <begin position="265"/>
        <end position="277"/>
    </location>
</feature>
<comment type="caution">
    <text evidence="7">The sequence shown here is derived from an EMBL/GenBank/DDBJ whole genome shotgun (WGS) entry which is preliminary data.</text>
</comment>
<evidence type="ECO:0000256" key="1">
    <source>
        <dbReference type="ARBA" id="ARBA00022723"/>
    </source>
</evidence>
<feature type="compositionally biased region" description="Low complexity" evidence="5">
    <location>
        <begin position="117"/>
        <end position="131"/>
    </location>
</feature>
<feature type="region of interest" description="Disordered" evidence="5">
    <location>
        <begin position="52"/>
        <end position="131"/>
    </location>
</feature>
<feature type="region of interest" description="Disordered" evidence="5">
    <location>
        <begin position="264"/>
        <end position="292"/>
    </location>
</feature>
<dbReference type="SUPFAM" id="SSF144232">
    <property type="entry name" value="HIT/MYND zinc finger-like"/>
    <property type="match status" value="1"/>
</dbReference>
<proteinExistence type="predicted"/>
<feature type="region of interest" description="Disordered" evidence="5">
    <location>
        <begin position="162"/>
        <end position="208"/>
    </location>
</feature>
<protein>
    <recommendedName>
        <fullName evidence="6">MYND-type domain-containing protein</fullName>
    </recommendedName>
</protein>
<feature type="domain" description="MYND-type" evidence="6">
    <location>
        <begin position="4"/>
        <end position="41"/>
    </location>
</feature>
<evidence type="ECO:0000256" key="2">
    <source>
        <dbReference type="ARBA" id="ARBA00022771"/>
    </source>
</evidence>
<evidence type="ECO:0000313" key="8">
    <source>
        <dbReference type="Proteomes" id="UP000265427"/>
    </source>
</evidence>
<dbReference type="Gene3D" id="6.10.140.2220">
    <property type="match status" value="1"/>
</dbReference>
<feature type="compositionally biased region" description="Basic residues" evidence="5">
    <location>
        <begin position="104"/>
        <end position="113"/>
    </location>
</feature>
<sequence length="485" mass="52945">MPSCYHCRANDARCRCGQCKSVYFCNRDCQIQAWSTHRPECIPPAVAPLHIPTPSPASPVETQSQPRVPSTRPSPHTSRASDDVAENNAAHHEDDSVAKEPSKKNKKKKKKAKRQADSSGSSSPDESCCSSVAVHPTVTSPSIQIPCASNVKGIKDDWTALDTVSQKSKKKSGKATNPTTPTSKQRNHSLPGNNSKSKTALVKTKSKSMSVKKGVSWGTVSAREFARCPGGGGAVPDQGTWALGLGKAIQDVTFGPVDVVESLKAHAASQPHPIPSHSSHHHHKKDRPVPTDRLHRLNERERKEVLMQAENSQLLPPHDPSPPKHEPHRRQRRSCAYSHMSTSSDDCDAHVFASLCLEQATEFALIRSSRDDLCGCSCGDLVKKVSKMHIKKLVAWLHDRDVDTSGMAKAELLQTAKTLAAHEKNCATEDCECARNGVPCHQGVCAGCKDSCHNDRYSYKRDSVTQYRHAQLARWKQTPAVAAVC</sequence>
<evidence type="ECO:0000259" key="6">
    <source>
        <dbReference type="PROSITE" id="PS50865"/>
    </source>
</evidence>
<organism evidence="7 8">
    <name type="scientific">Aphanomyces astaci</name>
    <name type="common">Crayfish plague agent</name>
    <dbReference type="NCBI Taxonomy" id="112090"/>
    <lineage>
        <taxon>Eukaryota</taxon>
        <taxon>Sar</taxon>
        <taxon>Stramenopiles</taxon>
        <taxon>Oomycota</taxon>
        <taxon>Saprolegniomycetes</taxon>
        <taxon>Saprolegniales</taxon>
        <taxon>Verrucalvaceae</taxon>
        <taxon>Aphanomyces</taxon>
    </lineage>
</organism>
<feature type="compositionally biased region" description="Polar residues" evidence="5">
    <location>
        <begin position="60"/>
        <end position="78"/>
    </location>
</feature>
<dbReference type="AlphaFoldDB" id="A0A397AU93"/>
<reference evidence="7 8" key="1">
    <citation type="submission" date="2018-08" db="EMBL/GenBank/DDBJ databases">
        <title>Aphanomyces genome sequencing and annotation.</title>
        <authorList>
            <person name="Minardi D."/>
            <person name="Oidtmann B."/>
            <person name="Van Der Giezen M."/>
            <person name="Studholme D.J."/>
        </authorList>
    </citation>
    <scope>NUCLEOTIDE SEQUENCE [LARGE SCALE GENOMIC DNA]</scope>
    <source>
        <strain evidence="7 8">Kv</strain>
    </source>
</reference>
<feature type="region of interest" description="Disordered" evidence="5">
    <location>
        <begin position="309"/>
        <end position="335"/>
    </location>
</feature>